<dbReference type="OrthoDB" id="166721at2"/>
<dbReference type="PANTHER" id="PTHR28139:SF1">
    <property type="entry name" value="UPF0768 PROTEIN YBL029C-A"/>
    <property type="match status" value="1"/>
</dbReference>
<protein>
    <submittedName>
        <fullName evidence="1">Uncharacterized protein</fullName>
    </submittedName>
</protein>
<dbReference type="STRING" id="160454.RV10_GL000839"/>
<dbReference type="eggNOG" id="ENOG5032NXE">
    <property type="taxonomic scope" value="Bacteria"/>
</dbReference>
<evidence type="ECO:0000313" key="1">
    <source>
        <dbReference type="EMBL" id="EOH97876.1"/>
    </source>
</evidence>
<dbReference type="AlphaFoldDB" id="R2SYN7"/>
<proteinExistence type="predicted"/>
<dbReference type="RefSeq" id="WP_010755607.1">
    <property type="nucleotide sequence ID" value="NZ_ASWD01000002.1"/>
</dbReference>
<dbReference type="PATRIC" id="fig|1158607.3.peg.549"/>
<gene>
    <name evidence="1" type="ORF">UAU_00544</name>
</gene>
<evidence type="ECO:0000313" key="2">
    <source>
        <dbReference type="Proteomes" id="UP000013782"/>
    </source>
</evidence>
<dbReference type="PANTHER" id="PTHR28139">
    <property type="entry name" value="UPF0768 PROTEIN YBL029C-A"/>
    <property type="match status" value="1"/>
</dbReference>
<reference evidence="1 2" key="1">
    <citation type="submission" date="2013-02" db="EMBL/GenBank/DDBJ databases">
        <title>The Genome Sequence of Enterococcus pallens BAA-351.</title>
        <authorList>
            <consortium name="The Broad Institute Genome Sequencing Platform"/>
            <consortium name="The Broad Institute Genome Sequencing Center for Infectious Disease"/>
            <person name="Earl A.M."/>
            <person name="Gilmore M.S."/>
            <person name="Lebreton F."/>
            <person name="Walker B."/>
            <person name="Young S.K."/>
            <person name="Zeng Q."/>
            <person name="Gargeya S."/>
            <person name="Fitzgerald M."/>
            <person name="Haas B."/>
            <person name="Abouelleil A."/>
            <person name="Alvarado L."/>
            <person name="Arachchi H.M."/>
            <person name="Berlin A.M."/>
            <person name="Chapman S.B."/>
            <person name="Dewar J."/>
            <person name="Goldberg J."/>
            <person name="Griggs A."/>
            <person name="Gujja S."/>
            <person name="Hansen M."/>
            <person name="Howarth C."/>
            <person name="Imamovic A."/>
            <person name="Larimer J."/>
            <person name="McCowan C."/>
            <person name="Murphy C."/>
            <person name="Neiman D."/>
            <person name="Pearson M."/>
            <person name="Priest M."/>
            <person name="Roberts A."/>
            <person name="Saif S."/>
            <person name="Shea T."/>
            <person name="Sisk P."/>
            <person name="Sykes S."/>
            <person name="Wortman J."/>
            <person name="Nusbaum C."/>
            <person name="Birren B."/>
        </authorList>
    </citation>
    <scope>NUCLEOTIDE SEQUENCE [LARGE SCALE GENOMIC DNA]</scope>
    <source>
        <strain evidence="1 2">ATCC BAA-351</strain>
    </source>
</reference>
<name>R2SYN7_9ENTE</name>
<keyword evidence="2" id="KW-1185">Reference proteome</keyword>
<dbReference type="Proteomes" id="UP000013782">
    <property type="component" value="Unassembled WGS sequence"/>
</dbReference>
<accession>R2SYN7</accession>
<dbReference type="EMBL" id="AJAQ01000001">
    <property type="protein sequence ID" value="EOH97876.1"/>
    <property type="molecule type" value="Genomic_DNA"/>
</dbReference>
<dbReference type="HOGENOM" id="CLU_159385_1_0_9"/>
<sequence>MFVIWGSKGFAESLGKTHLECECPNCKNWVTMEGLKIGSKFTLFFIPIFTASAEYFIACPICYWKEEVSIPKLENYLIEGKVK</sequence>
<comment type="caution">
    <text evidence="1">The sequence shown here is derived from an EMBL/GenBank/DDBJ whole genome shotgun (WGS) entry which is preliminary data.</text>
</comment>
<organism evidence="1 2">
    <name type="scientific">Enterococcus pallens ATCC BAA-351</name>
    <dbReference type="NCBI Taxonomy" id="1158607"/>
    <lineage>
        <taxon>Bacteria</taxon>
        <taxon>Bacillati</taxon>
        <taxon>Bacillota</taxon>
        <taxon>Bacilli</taxon>
        <taxon>Lactobacillales</taxon>
        <taxon>Enterococcaceae</taxon>
        <taxon>Enterococcus</taxon>
    </lineage>
</organism>